<dbReference type="AlphaFoldDB" id="A0A5C6XJG3"/>
<organism evidence="1 2">
    <name type="scientific">Lujinxingia vulgaris</name>
    <dbReference type="NCBI Taxonomy" id="2600176"/>
    <lineage>
        <taxon>Bacteria</taxon>
        <taxon>Deltaproteobacteria</taxon>
        <taxon>Bradymonadales</taxon>
        <taxon>Lujinxingiaceae</taxon>
        <taxon>Lujinxingia</taxon>
    </lineage>
</organism>
<name>A0A5C6XJG3_9DELT</name>
<protein>
    <submittedName>
        <fullName evidence="1">Uncharacterized protein</fullName>
    </submittedName>
</protein>
<evidence type="ECO:0000313" key="2">
    <source>
        <dbReference type="Proteomes" id="UP000321046"/>
    </source>
</evidence>
<gene>
    <name evidence="1" type="ORF">FRC96_04550</name>
</gene>
<dbReference type="Proteomes" id="UP000321046">
    <property type="component" value="Unassembled WGS sequence"/>
</dbReference>
<comment type="caution">
    <text evidence="1">The sequence shown here is derived from an EMBL/GenBank/DDBJ whole genome shotgun (WGS) entry which is preliminary data.</text>
</comment>
<reference evidence="1 2" key="1">
    <citation type="submission" date="2019-08" db="EMBL/GenBank/DDBJ databases">
        <title>Bradymonadales sp. TMQ2.</title>
        <authorList>
            <person name="Liang Q."/>
        </authorList>
    </citation>
    <scope>NUCLEOTIDE SEQUENCE [LARGE SCALE GENOMIC DNA]</scope>
    <source>
        <strain evidence="1 2">TMQ2</strain>
    </source>
</reference>
<proteinExistence type="predicted"/>
<dbReference type="RefSeq" id="WP_146973222.1">
    <property type="nucleotide sequence ID" value="NZ_VOSL01000020.1"/>
</dbReference>
<accession>A0A5C6XJG3</accession>
<evidence type="ECO:0000313" key="1">
    <source>
        <dbReference type="EMBL" id="TXD41261.1"/>
    </source>
</evidence>
<sequence>MQFTAGCWRSCDGLAASADLLVNLPALFSSELLALAWNVGIGGAIGSENDQFGTAVSLVGGIEFNFQALPLDVVLEWRPGLGVLPSRNLEFVEFGGHVRLYLW</sequence>
<dbReference type="EMBL" id="VOSL01000020">
    <property type="protein sequence ID" value="TXD41261.1"/>
    <property type="molecule type" value="Genomic_DNA"/>
</dbReference>
<dbReference type="OrthoDB" id="5513202at2"/>